<dbReference type="SUPFAM" id="SSF52540">
    <property type="entry name" value="P-loop containing nucleoside triphosphate hydrolases"/>
    <property type="match status" value="1"/>
</dbReference>
<dbReference type="Proteomes" id="UP000183508">
    <property type="component" value="Unassembled WGS sequence"/>
</dbReference>
<feature type="transmembrane region" description="Helical" evidence="7">
    <location>
        <begin position="58"/>
        <end position="82"/>
    </location>
</feature>
<dbReference type="GO" id="GO:0005524">
    <property type="term" value="F:ATP binding"/>
    <property type="evidence" value="ECO:0007669"/>
    <property type="project" value="UniProtKB-KW"/>
</dbReference>
<feature type="transmembrane region" description="Helical" evidence="7">
    <location>
        <begin position="15"/>
        <end position="38"/>
    </location>
</feature>
<evidence type="ECO:0000313" key="10">
    <source>
        <dbReference type="EMBL" id="SFU87610.1"/>
    </source>
</evidence>
<dbReference type="AlphaFoldDB" id="A0A1I7JR41"/>
<dbReference type="PANTHER" id="PTHR24221:SF423">
    <property type="entry name" value="ABC TRANSPORTER"/>
    <property type="match status" value="1"/>
</dbReference>
<evidence type="ECO:0000256" key="7">
    <source>
        <dbReference type="SAM" id="Phobius"/>
    </source>
</evidence>
<sequence>MTVTSFIARLLRFRLTLYIVDACLWTAFHALPVVVGLGMQWFFDRVTDGSRSLWWLTAPLWVVLGVRWFRAGVFFAAFYTWVTHIYHVQAILRRNLLAGILRWPGRNLPASPGEAMTRFRDDVQEVVEYVESWTDFWGCLLFAAISLGIMLRVNGWVTLAAILPLGVVTLLNNLTGRRARRYSRVNREATGRVTGFIAEIFGGVQAIRLGRAEVHVLRRFHQLNEQRRQAALKDNLFKQWVQSLNQHVLSISTGAILLVSAAQMRAGRFTVGDFALFTTYLAWLATSISLFGYMIFQHKRLRVALDRMTLLFRPGEADRLMEPADIYLYDDPPAVPQPVLEPADRLRTLTVAHLTYRHPGSGRGIHDVHFQVRRGEFLVITGRIGSGKSTLVRTLLGLLPRDDGQIWWNGRPVEDPAAFLVPPRAAYTPQVPRLFSDTLRDNITLGRPATPERMDQVLRAAVLERDVEMLEHGLDTYVGPRGVMLSGGQIQRAAAARMIMTGAELFIFDDLSSALDVETEERLWSRLFASPDITCIAVSHRRAALARADRILLLKDGRVEAEGTLETLLATSAEMRRIWDGEAGTPAGSASAVRLEDGDAVEQWA</sequence>
<comment type="subcellular location">
    <subcellularLocation>
        <location evidence="1">Cell membrane</location>
        <topology evidence="1">Multi-pass membrane protein</topology>
    </subcellularLocation>
</comment>
<evidence type="ECO:0000313" key="11">
    <source>
        <dbReference type="Proteomes" id="UP000183508"/>
    </source>
</evidence>
<dbReference type="Pfam" id="PF00005">
    <property type="entry name" value="ABC_tran"/>
    <property type="match status" value="1"/>
</dbReference>
<evidence type="ECO:0000259" key="9">
    <source>
        <dbReference type="PROSITE" id="PS50929"/>
    </source>
</evidence>
<feature type="domain" description="ABC transmembrane type-1" evidence="9">
    <location>
        <begin position="30"/>
        <end position="295"/>
    </location>
</feature>
<evidence type="ECO:0000256" key="6">
    <source>
        <dbReference type="ARBA" id="ARBA00023136"/>
    </source>
</evidence>
<dbReference type="Pfam" id="PF00664">
    <property type="entry name" value="ABC_membrane"/>
    <property type="match status" value="1"/>
</dbReference>
<name>A0A1I7JR41_9BACL</name>
<dbReference type="InterPro" id="IPR039421">
    <property type="entry name" value="Type_1_exporter"/>
</dbReference>
<keyword evidence="6 7" id="KW-0472">Membrane</keyword>
<reference evidence="11" key="1">
    <citation type="submission" date="2016-10" db="EMBL/GenBank/DDBJ databases">
        <authorList>
            <person name="Varghese N."/>
        </authorList>
    </citation>
    <scope>NUCLEOTIDE SEQUENCE [LARGE SCALE GENOMIC DNA]</scope>
    <source>
        <strain evidence="11">DSM 17980</strain>
    </source>
</reference>
<dbReference type="InterPro" id="IPR027417">
    <property type="entry name" value="P-loop_NTPase"/>
</dbReference>
<keyword evidence="2 7" id="KW-0812">Transmembrane</keyword>
<dbReference type="EMBL" id="FPBV01000011">
    <property type="protein sequence ID" value="SFU87610.1"/>
    <property type="molecule type" value="Genomic_DNA"/>
</dbReference>
<keyword evidence="4 10" id="KW-0067">ATP-binding</keyword>
<dbReference type="PROSITE" id="PS50929">
    <property type="entry name" value="ABC_TM1F"/>
    <property type="match status" value="1"/>
</dbReference>
<dbReference type="InterPro" id="IPR011527">
    <property type="entry name" value="ABC1_TM_dom"/>
</dbReference>
<gene>
    <name evidence="10" type="ORF">SAMN05421543_11167</name>
</gene>
<dbReference type="CDD" id="cd07346">
    <property type="entry name" value="ABC_6TM_exporters"/>
    <property type="match status" value="1"/>
</dbReference>
<dbReference type="STRING" id="392015.SAMN05421543_11167"/>
<evidence type="ECO:0000256" key="2">
    <source>
        <dbReference type="ARBA" id="ARBA00022692"/>
    </source>
</evidence>
<dbReference type="InterPro" id="IPR036640">
    <property type="entry name" value="ABC1_TM_sf"/>
</dbReference>
<dbReference type="Gene3D" id="3.40.50.300">
    <property type="entry name" value="P-loop containing nucleotide triphosphate hydrolases"/>
    <property type="match status" value="1"/>
</dbReference>
<evidence type="ECO:0000259" key="8">
    <source>
        <dbReference type="PROSITE" id="PS50893"/>
    </source>
</evidence>
<keyword evidence="5 7" id="KW-1133">Transmembrane helix</keyword>
<dbReference type="GO" id="GO:0005886">
    <property type="term" value="C:plasma membrane"/>
    <property type="evidence" value="ECO:0007669"/>
    <property type="project" value="UniProtKB-SubCell"/>
</dbReference>
<dbReference type="SMART" id="SM00382">
    <property type="entry name" value="AAA"/>
    <property type="match status" value="1"/>
</dbReference>
<keyword evidence="3" id="KW-0547">Nucleotide-binding</keyword>
<dbReference type="Gene3D" id="1.20.1560.10">
    <property type="entry name" value="ABC transporter type 1, transmembrane domain"/>
    <property type="match status" value="1"/>
</dbReference>
<accession>A0A1I7JR41</accession>
<feature type="transmembrane region" description="Helical" evidence="7">
    <location>
        <begin position="155"/>
        <end position="174"/>
    </location>
</feature>
<evidence type="ECO:0000256" key="1">
    <source>
        <dbReference type="ARBA" id="ARBA00004651"/>
    </source>
</evidence>
<keyword evidence="11" id="KW-1185">Reference proteome</keyword>
<dbReference type="InterPro" id="IPR003593">
    <property type="entry name" value="AAA+_ATPase"/>
</dbReference>
<organism evidence="10 11">
    <name type="scientific">Alicyclobacillus macrosporangiidus</name>
    <dbReference type="NCBI Taxonomy" id="392015"/>
    <lineage>
        <taxon>Bacteria</taxon>
        <taxon>Bacillati</taxon>
        <taxon>Bacillota</taxon>
        <taxon>Bacilli</taxon>
        <taxon>Bacillales</taxon>
        <taxon>Alicyclobacillaceae</taxon>
        <taxon>Alicyclobacillus</taxon>
    </lineage>
</organism>
<dbReference type="eggNOG" id="COG1132">
    <property type="taxonomic scope" value="Bacteria"/>
</dbReference>
<evidence type="ECO:0000256" key="4">
    <source>
        <dbReference type="ARBA" id="ARBA00022840"/>
    </source>
</evidence>
<dbReference type="RefSeq" id="WP_074952811.1">
    <property type="nucleotide sequence ID" value="NZ_FPBV01000011.1"/>
</dbReference>
<dbReference type="GO" id="GO:0140359">
    <property type="term" value="F:ABC-type transporter activity"/>
    <property type="evidence" value="ECO:0007669"/>
    <property type="project" value="InterPro"/>
</dbReference>
<proteinExistence type="predicted"/>
<dbReference type="InterPro" id="IPR003439">
    <property type="entry name" value="ABC_transporter-like_ATP-bd"/>
</dbReference>
<feature type="transmembrane region" description="Helical" evidence="7">
    <location>
        <begin position="126"/>
        <end position="149"/>
    </location>
</feature>
<feature type="domain" description="ABC transporter" evidence="8">
    <location>
        <begin position="346"/>
        <end position="581"/>
    </location>
</feature>
<dbReference type="SUPFAM" id="SSF90123">
    <property type="entry name" value="ABC transporter transmembrane region"/>
    <property type="match status" value="1"/>
</dbReference>
<evidence type="ECO:0000256" key="5">
    <source>
        <dbReference type="ARBA" id="ARBA00022989"/>
    </source>
</evidence>
<protein>
    <submittedName>
        <fullName evidence="10">ATP-binding cassette, subfamily B</fullName>
    </submittedName>
</protein>
<feature type="transmembrane region" description="Helical" evidence="7">
    <location>
        <begin position="274"/>
        <end position="296"/>
    </location>
</feature>
<dbReference type="GO" id="GO:0016887">
    <property type="term" value="F:ATP hydrolysis activity"/>
    <property type="evidence" value="ECO:0007669"/>
    <property type="project" value="InterPro"/>
</dbReference>
<dbReference type="OrthoDB" id="1240423at2"/>
<dbReference type="PANTHER" id="PTHR24221">
    <property type="entry name" value="ATP-BINDING CASSETTE SUB-FAMILY B"/>
    <property type="match status" value="1"/>
</dbReference>
<dbReference type="PROSITE" id="PS50893">
    <property type="entry name" value="ABC_TRANSPORTER_2"/>
    <property type="match status" value="1"/>
</dbReference>
<evidence type="ECO:0000256" key="3">
    <source>
        <dbReference type="ARBA" id="ARBA00022741"/>
    </source>
</evidence>